<dbReference type="EC" id="2.3.1.-" evidence="4"/>
<dbReference type="PANTHER" id="PTHR43877">
    <property type="entry name" value="AMINOALKYLPHOSPHONATE N-ACETYLTRANSFERASE-RELATED-RELATED"/>
    <property type="match status" value="1"/>
</dbReference>
<keyword evidence="2 4" id="KW-0012">Acyltransferase</keyword>
<keyword evidence="5" id="KW-1185">Reference proteome</keyword>
<evidence type="ECO:0000256" key="2">
    <source>
        <dbReference type="ARBA" id="ARBA00023315"/>
    </source>
</evidence>
<reference evidence="4 5" key="1">
    <citation type="submission" date="2023-11" db="EMBL/GenBank/DDBJ databases">
        <title>Plant-associative lifestyle of Vibrio porteresiae and its evolutionary dynamics.</title>
        <authorList>
            <person name="Rameshkumar N."/>
            <person name="Kirti K."/>
        </authorList>
    </citation>
    <scope>NUCLEOTIDE SEQUENCE [LARGE SCALE GENOMIC DNA]</scope>
    <source>
        <strain evidence="4 5">MSSRF30</strain>
    </source>
</reference>
<dbReference type="PROSITE" id="PS51186">
    <property type="entry name" value="GNAT"/>
    <property type="match status" value="1"/>
</dbReference>
<dbReference type="GO" id="GO:0016746">
    <property type="term" value="F:acyltransferase activity"/>
    <property type="evidence" value="ECO:0007669"/>
    <property type="project" value="UniProtKB-KW"/>
</dbReference>
<name>A0ABZ0QJ80_9VIBR</name>
<dbReference type="EMBL" id="CP138204">
    <property type="protein sequence ID" value="WPC76262.1"/>
    <property type="molecule type" value="Genomic_DNA"/>
</dbReference>
<dbReference type="PANTHER" id="PTHR43877:SF2">
    <property type="entry name" value="AMINOALKYLPHOSPHONATE N-ACETYLTRANSFERASE-RELATED"/>
    <property type="match status" value="1"/>
</dbReference>
<dbReference type="InterPro" id="IPR000182">
    <property type="entry name" value="GNAT_dom"/>
</dbReference>
<sequence length="145" mass="16187">MNIKPYQSQYHTAVIELWQTCGLVKPWNDPSKDIERKVAHSPELFLVGLVDGKVVGTVMGGYDGHRGWINYLAVDPNAQKTGLGRALMQAVEALLLAQGCPKINLQVRTSNEQVIAFYDKLGYSNDQVLGLGKRLINDDEKDCWQ</sequence>
<evidence type="ECO:0000259" key="3">
    <source>
        <dbReference type="PROSITE" id="PS51186"/>
    </source>
</evidence>
<dbReference type="RefSeq" id="WP_261896682.1">
    <property type="nucleotide sequence ID" value="NZ_AP024896.1"/>
</dbReference>
<keyword evidence="1 4" id="KW-0808">Transferase</keyword>
<dbReference type="NCBIfam" id="NF002959">
    <property type="entry name" value="PRK03624.1"/>
    <property type="match status" value="1"/>
</dbReference>
<organism evidence="4 5">
    <name type="scientific">Vibrio porteresiae DSM 19223</name>
    <dbReference type="NCBI Taxonomy" id="1123496"/>
    <lineage>
        <taxon>Bacteria</taxon>
        <taxon>Pseudomonadati</taxon>
        <taxon>Pseudomonadota</taxon>
        <taxon>Gammaproteobacteria</taxon>
        <taxon>Vibrionales</taxon>
        <taxon>Vibrionaceae</taxon>
        <taxon>Vibrio</taxon>
    </lineage>
</organism>
<evidence type="ECO:0000256" key="1">
    <source>
        <dbReference type="ARBA" id="ARBA00022679"/>
    </source>
</evidence>
<proteinExistence type="predicted"/>
<dbReference type="Gene3D" id="3.40.630.30">
    <property type="match status" value="1"/>
</dbReference>
<dbReference type="SUPFAM" id="SSF55729">
    <property type="entry name" value="Acyl-CoA N-acyltransferases (Nat)"/>
    <property type="match status" value="1"/>
</dbReference>
<evidence type="ECO:0000313" key="4">
    <source>
        <dbReference type="EMBL" id="WPC76262.1"/>
    </source>
</evidence>
<dbReference type="InterPro" id="IPR016181">
    <property type="entry name" value="Acyl_CoA_acyltransferase"/>
</dbReference>
<gene>
    <name evidence="4" type="ORF">R8Z52_17180</name>
</gene>
<feature type="domain" description="N-acetyltransferase" evidence="3">
    <location>
        <begin position="1"/>
        <end position="140"/>
    </location>
</feature>
<dbReference type="Proteomes" id="UP001304071">
    <property type="component" value="Chromosome 2"/>
</dbReference>
<dbReference type="Pfam" id="PF00583">
    <property type="entry name" value="Acetyltransf_1"/>
    <property type="match status" value="1"/>
</dbReference>
<evidence type="ECO:0000313" key="5">
    <source>
        <dbReference type="Proteomes" id="UP001304071"/>
    </source>
</evidence>
<dbReference type="InterPro" id="IPR050832">
    <property type="entry name" value="Bact_Acetyltransf"/>
</dbReference>
<protein>
    <submittedName>
        <fullName evidence="4">GNAT family acetyltransferase</fullName>
        <ecNumber evidence="4">2.3.1.-</ecNumber>
    </submittedName>
</protein>
<dbReference type="CDD" id="cd04301">
    <property type="entry name" value="NAT_SF"/>
    <property type="match status" value="1"/>
</dbReference>
<accession>A0ABZ0QJ80</accession>